<evidence type="ECO:0000313" key="4">
    <source>
        <dbReference type="Proteomes" id="UP000184076"/>
    </source>
</evidence>
<gene>
    <name evidence="3" type="ORF">SAMN02745206_00705</name>
</gene>
<feature type="chain" id="PRO_5012522114" evidence="2">
    <location>
        <begin position="26"/>
        <end position="273"/>
    </location>
</feature>
<dbReference type="STRING" id="1121391.SAMN02745206_00705"/>
<keyword evidence="2" id="KW-0732">Signal</keyword>
<organism evidence="3 4">
    <name type="scientific">Desulfacinum infernum DSM 9756</name>
    <dbReference type="NCBI Taxonomy" id="1121391"/>
    <lineage>
        <taxon>Bacteria</taxon>
        <taxon>Pseudomonadati</taxon>
        <taxon>Thermodesulfobacteriota</taxon>
        <taxon>Syntrophobacteria</taxon>
        <taxon>Syntrophobacterales</taxon>
        <taxon>Syntrophobacteraceae</taxon>
        <taxon>Desulfacinum</taxon>
    </lineage>
</organism>
<feature type="region of interest" description="Disordered" evidence="1">
    <location>
        <begin position="254"/>
        <end position="273"/>
    </location>
</feature>
<name>A0A1M4VMP2_9BACT</name>
<reference evidence="4" key="1">
    <citation type="submission" date="2016-11" db="EMBL/GenBank/DDBJ databases">
        <authorList>
            <person name="Varghese N."/>
            <person name="Submissions S."/>
        </authorList>
    </citation>
    <scope>NUCLEOTIDE SEQUENCE [LARGE SCALE GENOMIC DNA]</scope>
    <source>
        <strain evidence="4">DSM 9756</strain>
    </source>
</reference>
<evidence type="ECO:0000256" key="2">
    <source>
        <dbReference type="SAM" id="SignalP"/>
    </source>
</evidence>
<protein>
    <submittedName>
        <fullName evidence="3">Uncharacterized protein</fullName>
    </submittedName>
</protein>
<accession>A0A1M4VMP2</accession>
<keyword evidence="4" id="KW-1185">Reference proteome</keyword>
<dbReference type="AlphaFoldDB" id="A0A1M4VMP2"/>
<feature type="signal peptide" evidence="2">
    <location>
        <begin position="1"/>
        <end position="25"/>
    </location>
</feature>
<evidence type="ECO:0000256" key="1">
    <source>
        <dbReference type="SAM" id="MobiDB-lite"/>
    </source>
</evidence>
<dbReference type="Proteomes" id="UP000184076">
    <property type="component" value="Unassembled WGS sequence"/>
</dbReference>
<feature type="compositionally biased region" description="Basic residues" evidence="1">
    <location>
        <begin position="264"/>
        <end position="273"/>
    </location>
</feature>
<dbReference type="EMBL" id="FQVB01000006">
    <property type="protein sequence ID" value="SHE70269.1"/>
    <property type="molecule type" value="Genomic_DNA"/>
</dbReference>
<proteinExistence type="predicted"/>
<evidence type="ECO:0000313" key="3">
    <source>
        <dbReference type="EMBL" id="SHE70269.1"/>
    </source>
</evidence>
<sequence length="273" mass="29687">MGRRGTFLGLAALLLVLSTASAGLAYRSAWDCFDGSQMLRNEGWVKVAKYCVREVPRSCDKMAVAVTLKNESGGRFLGRLNVMVYRREGDRIISGFSKVGAAPLVEIPAGEERSVAFMCMRKPDEPFIHLEYASPSGGRAGWSEARLPDPIERSPVARIGIERVNPEDGSVRVTVKNVGEWAIADPVLRLSAARAAHPDRFLPIGSSSLPDACLAPEEAVSHEVRAAKGAIRGDVLKVELLSRGTRIESQRIPLQPMNVPPGRKTVRPKPVKP</sequence>